<dbReference type="EMBL" id="FXTE01000002">
    <property type="protein sequence ID" value="SMO55668.1"/>
    <property type="molecule type" value="Genomic_DNA"/>
</dbReference>
<dbReference type="Proteomes" id="UP000319555">
    <property type="component" value="Unassembled WGS sequence"/>
</dbReference>
<name>A0A521C8C8_9RHOB</name>
<evidence type="ECO:0000313" key="1">
    <source>
        <dbReference type="EMBL" id="SMO55668.1"/>
    </source>
</evidence>
<evidence type="ECO:0000313" key="2">
    <source>
        <dbReference type="Proteomes" id="UP000319555"/>
    </source>
</evidence>
<gene>
    <name evidence="1" type="ORF">SAMN06265380_102229</name>
</gene>
<proteinExistence type="predicted"/>
<accession>A0A521C8C8</accession>
<reference evidence="1 2" key="1">
    <citation type="submission" date="2017-05" db="EMBL/GenBank/DDBJ databases">
        <authorList>
            <person name="Varghese N."/>
            <person name="Submissions S."/>
        </authorList>
    </citation>
    <scope>NUCLEOTIDE SEQUENCE [LARGE SCALE GENOMIC DNA]</scope>
    <source>
        <strain evidence="1 2">DSM 28009</strain>
    </source>
</reference>
<dbReference type="AlphaFoldDB" id="A0A521C8C8"/>
<organism evidence="1 2">
    <name type="scientific">Ruegeria faecimaris</name>
    <dbReference type="NCBI Taxonomy" id="686389"/>
    <lineage>
        <taxon>Bacteria</taxon>
        <taxon>Pseudomonadati</taxon>
        <taxon>Pseudomonadota</taxon>
        <taxon>Alphaproteobacteria</taxon>
        <taxon>Rhodobacterales</taxon>
        <taxon>Roseobacteraceae</taxon>
        <taxon>Ruegeria</taxon>
    </lineage>
</organism>
<keyword evidence="2" id="KW-1185">Reference proteome</keyword>
<protein>
    <submittedName>
        <fullName evidence="1">Uncharacterized protein</fullName>
    </submittedName>
</protein>
<sequence>MQSEGRSLDEAKVDAAIANLLNEEVPKEESTTVGPGAQFLVTEAEVPEGGIATSLRQKLAELCGAA</sequence>